<evidence type="ECO:0000256" key="1">
    <source>
        <dbReference type="SAM" id="MobiDB-lite"/>
    </source>
</evidence>
<protein>
    <submittedName>
        <fullName evidence="2">Uncharacterized protein</fullName>
    </submittedName>
</protein>
<feature type="region of interest" description="Disordered" evidence="1">
    <location>
        <begin position="1"/>
        <end position="23"/>
    </location>
</feature>
<accession>A0A101LXU5</accession>
<comment type="caution">
    <text evidence="2">The sequence shown here is derived from an EMBL/GenBank/DDBJ whole genome shotgun (WGS) entry which is preliminary data.</text>
</comment>
<reference evidence="2" key="1">
    <citation type="journal article" date="2015" name="Genome Biol. Evol.">
        <title>Organellar Genomes of White Spruce (Picea glauca): Assembly and Annotation.</title>
        <authorList>
            <person name="Jackman S.D."/>
            <person name="Warren R.L."/>
            <person name="Gibb E.A."/>
            <person name="Vandervalk B.P."/>
            <person name="Mohamadi H."/>
            <person name="Chu J."/>
            <person name="Raymond A."/>
            <person name="Pleasance S."/>
            <person name="Coope R."/>
            <person name="Wildung M.R."/>
            <person name="Ritland C.E."/>
            <person name="Bousquet J."/>
            <person name="Jones S.J."/>
            <person name="Bohlmann J."/>
            <person name="Birol I."/>
        </authorList>
    </citation>
    <scope>NUCLEOTIDE SEQUENCE [LARGE SCALE GENOMIC DNA]</scope>
    <source>
        <tissue evidence="2">Flushing bud</tissue>
    </source>
</reference>
<sequence>MEGRVGRWKEGQKQARTEGWIERTTREQAQADYFLAYPPAVDRETTPWLRHKLTTDTV</sequence>
<organism evidence="2">
    <name type="scientific">Picea glauca</name>
    <name type="common">White spruce</name>
    <name type="synonym">Pinus glauca</name>
    <dbReference type="NCBI Taxonomy" id="3330"/>
    <lineage>
        <taxon>Eukaryota</taxon>
        <taxon>Viridiplantae</taxon>
        <taxon>Streptophyta</taxon>
        <taxon>Embryophyta</taxon>
        <taxon>Tracheophyta</taxon>
        <taxon>Spermatophyta</taxon>
        <taxon>Pinopsida</taxon>
        <taxon>Pinidae</taxon>
        <taxon>Conifers I</taxon>
        <taxon>Pinales</taxon>
        <taxon>Pinaceae</taxon>
        <taxon>Picea</taxon>
    </lineage>
</organism>
<evidence type="ECO:0000313" key="2">
    <source>
        <dbReference type="EMBL" id="KUM47310.1"/>
    </source>
</evidence>
<name>A0A101LXU5_PICGL</name>
<proteinExistence type="predicted"/>
<geneLocation type="mitochondrion" evidence="2"/>
<dbReference type="EMBL" id="LKAM01000007">
    <property type="protein sequence ID" value="KUM47310.1"/>
    <property type="molecule type" value="Genomic_DNA"/>
</dbReference>
<gene>
    <name evidence="2" type="ORF">ABT39_MTgene5495</name>
</gene>
<keyword evidence="2" id="KW-0496">Mitochondrion</keyword>
<dbReference type="AlphaFoldDB" id="A0A101LXU5"/>